<dbReference type="EMBL" id="JAUKPO010000020">
    <property type="protein sequence ID" value="MDO1449593.1"/>
    <property type="molecule type" value="Genomic_DNA"/>
</dbReference>
<evidence type="ECO:0000256" key="1">
    <source>
        <dbReference type="SAM" id="Phobius"/>
    </source>
</evidence>
<keyword evidence="1" id="KW-1133">Transmembrane helix</keyword>
<accession>A0ABT8REH8</accession>
<evidence type="ECO:0000313" key="3">
    <source>
        <dbReference type="Proteomes" id="UP001168528"/>
    </source>
</evidence>
<comment type="caution">
    <text evidence="2">The sequence shown here is derived from an EMBL/GenBank/DDBJ whole genome shotgun (WGS) entry which is preliminary data.</text>
</comment>
<protein>
    <submittedName>
        <fullName evidence="2">Uncharacterized protein</fullName>
    </submittedName>
</protein>
<feature type="transmembrane region" description="Helical" evidence="1">
    <location>
        <begin position="121"/>
        <end position="141"/>
    </location>
</feature>
<reference evidence="2" key="1">
    <citation type="submission" date="2023-07" db="EMBL/GenBank/DDBJ databases">
        <title>The genome sequence of Rhodocytophaga aerolata KACC 12507.</title>
        <authorList>
            <person name="Zhang X."/>
        </authorList>
    </citation>
    <scope>NUCLEOTIDE SEQUENCE</scope>
    <source>
        <strain evidence="2">KACC 12507</strain>
    </source>
</reference>
<sequence>MQLMYHNGFLPYDAKKEPVQTYLVKNAISLVKEEGDAGIVKILSVHPDKDLILEVFSKSVDLSRSNDTDRKRSDMPVAVTDQTSVLGAAAESNFTGSEKFAQPATGQNVAQAYPMPIAEAAAGQGAALALIVLILLIIIAIW</sequence>
<name>A0ABT8REH8_9BACT</name>
<gene>
    <name evidence="2" type="ORF">Q0590_25170</name>
</gene>
<dbReference type="Proteomes" id="UP001168528">
    <property type="component" value="Unassembled WGS sequence"/>
</dbReference>
<keyword evidence="1" id="KW-0472">Membrane</keyword>
<organism evidence="2 3">
    <name type="scientific">Rhodocytophaga aerolata</name>
    <dbReference type="NCBI Taxonomy" id="455078"/>
    <lineage>
        <taxon>Bacteria</taxon>
        <taxon>Pseudomonadati</taxon>
        <taxon>Bacteroidota</taxon>
        <taxon>Cytophagia</taxon>
        <taxon>Cytophagales</taxon>
        <taxon>Rhodocytophagaceae</taxon>
        <taxon>Rhodocytophaga</taxon>
    </lineage>
</organism>
<evidence type="ECO:0000313" key="2">
    <source>
        <dbReference type="EMBL" id="MDO1449593.1"/>
    </source>
</evidence>
<proteinExistence type="predicted"/>
<keyword evidence="3" id="KW-1185">Reference proteome</keyword>
<keyword evidence="1" id="KW-0812">Transmembrane</keyword>